<protein>
    <recommendedName>
        <fullName evidence="3">Tautomerase enzyme</fullName>
    </recommendedName>
</protein>
<sequence length="139" mass="14502">MPISIQLSQGLLTPQGEREVFPQVADALLAVHGLRGNAFLAPVVIGHVDIYPEGTSYAGGQAQSLAVVEVKIPAMTFPEQSVKAAFVDAVTDIIDRLKAGDHPRARTFVNVTYTVDGTWGIGGKAYTNEALGAAIAAAA</sequence>
<proteinExistence type="predicted"/>
<accession>A0A944DJ45</accession>
<dbReference type="InterPro" id="IPR014347">
    <property type="entry name" value="Tautomerase/MIF_sf"/>
</dbReference>
<dbReference type="RefSeq" id="WP_214363785.1">
    <property type="nucleotide sequence ID" value="NZ_JAEKFT010000040.1"/>
</dbReference>
<dbReference type="Gene3D" id="3.30.429.10">
    <property type="entry name" value="Macrophage Migration Inhibitory Factor"/>
    <property type="match status" value="1"/>
</dbReference>
<comment type="caution">
    <text evidence="1">The sequence shown here is derived from an EMBL/GenBank/DDBJ whole genome shotgun (WGS) entry which is preliminary data.</text>
</comment>
<dbReference type="EMBL" id="JAEKFT010000040">
    <property type="protein sequence ID" value="MBT0963858.1"/>
    <property type="molecule type" value="Genomic_DNA"/>
</dbReference>
<name>A0A944DJ45_DENI1</name>
<gene>
    <name evidence="1" type="ORF">I8J34_21980</name>
</gene>
<organism evidence="1 2">
    <name type="scientific">Denitromonas iodatirespirans</name>
    <dbReference type="NCBI Taxonomy" id="2795389"/>
    <lineage>
        <taxon>Bacteria</taxon>
        <taxon>Pseudomonadati</taxon>
        <taxon>Pseudomonadota</taxon>
        <taxon>Betaproteobacteria</taxon>
        <taxon>Rhodocyclales</taxon>
        <taxon>Zoogloeaceae</taxon>
        <taxon>Denitromonas</taxon>
    </lineage>
</organism>
<evidence type="ECO:0000313" key="1">
    <source>
        <dbReference type="EMBL" id="MBT0963858.1"/>
    </source>
</evidence>
<evidence type="ECO:0008006" key="3">
    <source>
        <dbReference type="Google" id="ProtNLM"/>
    </source>
</evidence>
<keyword evidence="2" id="KW-1185">Reference proteome</keyword>
<reference evidence="2" key="1">
    <citation type="journal article" date="2022" name="ISME J.">
        <title>Genetic and phylogenetic analysis of dissimilatory iodate-reducing bacteria identifies potential niches across the world's oceans.</title>
        <authorList>
            <person name="Reyes-Umana V."/>
            <person name="Henning Z."/>
            <person name="Lee K."/>
            <person name="Barnum T.P."/>
            <person name="Coates J.D."/>
        </authorList>
    </citation>
    <scope>NUCLEOTIDE SEQUENCE [LARGE SCALE GENOMIC DNA]</scope>
    <source>
        <strain evidence="2">IR12</strain>
    </source>
</reference>
<dbReference type="Proteomes" id="UP000694660">
    <property type="component" value="Unassembled WGS sequence"/>
</dbReference>
<dbReference type="AlphaFoldDB" id="A0A944DJ45"/>
<evidence type="ECO:0000313" key="2">
    <source>
        <dbReference type="Proteomes" id="UP000694660"/>
    </source>
</evidence>